<feature type="compositionally biased region" description="Low complexity" evidence="1">
    <location>
        <begin position="28"/>
        <end position="47"/>
    </location>
</feature>
<feature type="compositionally biased region" description="Pro residues" evidence="1">
    <location>
        <begin position="48"/>
        <end position="74"/>
    </location>
</feature>
<name>A0A811RKN6_9POAL</name>
<evidence type="ECO:0000313" key="3">
    <source>
        <dbReference type="Proteomes" id="UP000604825"/>
    </source>
</evidence>
<keyword evidence="3" id="KW-1185">Reference proteome</keyword>
<accession>A0A811RKN6</accession>
<dbReference type="AlphaFoldDB" id="A0A811RKN6"/>
<protein>
    <submittedName>
        <fullName evidence="2">Uncharacterized protein</fullName>
    </submittedName>
</protein>
<dbReference type="Proteomes" id="UP000604825">
    <property type="component" value="Unassembled WGS sequence"/>
</dbReference>
<evidence type="ECO:0000313" key="2">
    <source>
        <dbReference type="EMBL" id="CAD6271002.1"/>
    </source>
</evidence>
<feature type="region of interest" description="Disordered" evidence="1">
    <location>
        <begin position="113"/>
        <end position="142"/>
    </location>
</feature>
<dbReference type="EMBL" id="CAJGYO010000016">
    <property type="protein sequence ID" value="CAD6271002.1"/>
    <property type="molecule type" value="Genomic_DNA"/>
</dbReference>
<organism evidence="2 3">
    <name type="scientific">Miscanthus lutarioriparius</name>
    <dbReference type="NCBI Taxonomy" id="422564"/>
    <lineage>
        <taxon>Eukaryota</taxon>
        <taxon>Viridiplantae</taxon>
        <taxon>Streptophyta</taxon>
        <taxon>Embryophyta</taxon>
        <taxon>Tracheophyta</taxon>
        <taxon>Spermatophyta</taxon>
        <taxon>Magnoliopsida</taxon>
        <taxon>Liliopsida</taxon>
        <taxon>Poales</taxon>
        <taxon>Poaceae</taxon>
        <taxon>PACMAD clade</taxon>
        <taxon>Panicoideae</taxon>
        <taxon>Andropogonodae</taxon>
        <taxon>Andropogoneae</taxon>
        <taxon>Saccharinae</taxon>
        <taxon>Miscanthus</taxon>
    </lineage>
</organism>
<sequence>MEREPGATAALWGHAHLPLLARARGPRSRSSTSFRRSGARAARTSTPPTAPSPATPSSSPPTPSSTPSTPPAPPHRLSSLLPFCSIARVASVAVQVQTVQSPTLLLRRLPAAASGVPEDTDQAVRQRERRQGRHPQALPRGGAPRAAEAAHLAAAEVPAGVTAGCCQGSGEVLTRRFDAQLRQHVLVIIVSIVF</sequence>
<proteinExistence type="predicted"/>
<feature type="region of interest" description="Disordered" evidence="1">
    <location>
        <begin position="1"/>
        <end position="76"/>
    </location>
</feature>
<evidence type="ECO:0000256" key="1">
    <source>
        <dbReference type="SAM" id="MobiDB-lite"/>
    </source>
</evidence>
<comment type="caution">
    <text evidence="2">The sequence shown here is derived from an EMBL/GenBank/DDBJ whole genome shotgun (WGS) entry which is preliminary data.</text>
</comment>
<gene>
    <name evidence="2" type="ORF">NCGR_LOCUS54289</name>
</gene>
<reference evidence="2" key="1">
    <citation type="submission" date="2020-10" db="EMBL/GenBank/DDBJ databases">
        <authorList>
            <person name="Han B."/>
            <person name="Lu T."/>
            <person name="Zhao Q."/>
            <person name="Huang X."/>
            <person name="Zhao Y."/>
        </authorList>
    </citation>
    <scope>NUCLEOTIDE SEQUENCE</scope>
</reference>